<dbReference type="GO" id="GO:0004519">
    <property type="term" value="F:endonuclease activity"/>
    <property type="evidence" value="ECO:0007669"/>
    <property type="project" value="UniProtKB-KW"/>
</dbReference>
<evidence type="ECO:0000256" key="1">
    <source>
        <dbReference type="SAM" id="Coils"/>
    </source>
</evidence>
<name>A0AAU6W3N1_9VIRU</name>
<accession>A0AAU6W3N1</accession>
<dbReference type="PANTHER" id="PTHR32114">
    <property type="entry name" value="ABC TRANSPORTER ABCH.3"/>
    <property type="match status" value="1"/>
</dbReference>
<gene>
    <name evidence="2" type="ORF">Cygsa01_00225</name>
</gene>
<organism evidence="2">
    <name type="scientific">Pseudomonas phage Cygsa01</name>
    <dbReference type="NCBI Taxonomy" id="3138529"/>
    <lineage>
        <taxon>Viruses</taxon>
    </lineage>
</organism>
<keyword evidence="2" id="KW-0255">Endonuclease</keyword>
<dbReference type="SUPFAM" id="SSF52540">
    <property type="entry name" value="P-loop containing nucleoside triphosphate hydrolases"/>
    <property type="match status" value="1"/>
</dbReference>
<feature type="coiled-coil region" evidence="1">
    <location>
        <begin position="516"/>
        <end position="564"/>
    </location>
</feature>
<dbReference type="Gene3D" id="1.10.287.1490">
    <property type="match status" value="1"/>
</dbReference>
<protein>
    <submittedName>
        <fullName evidence="2">Recombination endonuclease subunit</fullName>
    </submittedName>
</protein>
<sequence>MSDKVILKKVRSKNFRSVGNSFIEVDLQAHNTSLVVSVDNGAGKSTTTISALYYGLFDKAYGEKARKTSLINSKSNKDSLVEVEFVAKGREYLVRRGQKPAVFEVYEDGEVWKNDSDNTDNQTRLLGVLGFDHVIFENVIALGRDRFVPFIKMDAATRRHVADEMLSTGIFGVMNELAKEDLKELNRKVSDVEFETNTVTQKLEAAERLVAQHNTNRGEIVEGARARIAELEDDLTKKGDLRTRLDTKRQETAGEAARITDELAAVQQSVENLQEGFDKRIVLRRAETQKVINELSDKFQSSLRSIAAEQRTRLEEATKAGRTAVDEASSSLQRMKGILGDLQRKAATEGAKATSFRSLGDCPTCLQVVPGEHKDRIAGEIEETVAQVNAGVAKLEPKISDAEAALQKAKDDAAKATDSVVEWTNTEAAKVESECGKAVQMAKQAELDTELDTIRAEANEATATLREQMVPLKGQNQEFVSKLNELNTAIATLDGQISSVQGEIKTQQGVIERNLDQGADEQLKKLEAEKGELSARLTELTKSYNDLKAEAKSFSEMLVILKDNGVKADVVKQYIPFFNKRVNELLDGMGMYINFVMDEDFNIEMADPTRKNQNLYDLSTGQQRRIDLAILFVWREIASMKSSISCNLLILDEVLENLSQQGVVDFMGMFENEYGGKTNLMVITQREDEFSEYFDHVIKYQLRDDFTVLLEGAE</sequence>
<dbReference type="Gene3D" id="3.40.50.300">
    <property type="entry name" value="P-loop containing nucleotide triphosphate hydrolases"/>
    <property type="match status" value="2"/>
</dbReference>
<reference evidence="2" key="1">
    <citation type="journal article" date="2024" name="J. Gen. Virol.">
        <title>Novel phages of Pseudomonas syringae unveil numerous potential auxiliary metabolic genes.</title>
        <authorList>
            <person name="Feltin C."/>
            <person name="Garneau J.R."/>
            <person name="Morris C.E."/>
            <person name="Berard A."/>
            <person name="Torres-Barcelo C."/>
        </authorList>
    </citation>
    <scope>NUCLEOTIDE SEQUENCE</scope>
</reference>
<dbReference type="InterPro" id="IPR027417">
    <property type="entry name" value="P-loop_NTPase"/>
</dbReference>
<keyword evidence="1" id="KW-0175">Coiled coil</keyword>
<dbReference type="CDD" id="cd00267">
    <property type="entry name" value="ABC_ATPase"/>
    <property type="match status" value="1"/>
</dbReference>
<keyword evidence="2" id="KW-0540">Nuclease</keyword>
<keyword evidence="2" id="KW-0378">Hydrolase</keyword>
<evidence type="ECO:0000313" key="2">
    <source>
        <dbReference type="EMBL" id="XAI71271.1"/>
    </source>
</evidence>
<dbReference type="PANTHER" id="PTHR32114:SF2">
    <property type="entry name" value="ABC TRANSPORTER ABCH.3"/>
    <property type="match status" value="1"/>
</dbReference>
<proteinExistence type="predicted"/>
<dbReference type="Gene3D" id="1.20.5.1230">
    <property type="entry name" value="Apolipoprotein A-I"/>
    <property type="match status" value="1"/>
</dbReference>
<dbReference type="EMBL" id="PP179332">
    <property type="protein sequence ID" value="XAI71271.1"/>
    <property type="molecule type" value="Genomic_DNA"/>
</dbReference>